<sequence>MALTAFAVAAGAQDEPAAVGTTITLPDGRTATVQATPSPTPDAVPARELTPAEILAATSKNYPSGTYLLKSDRWSETDEREYGVFIAELGESGCATVNKCLHDPRNPFRGSDPPGIAFAADCADLPYYLRFYFAWKRGLPFSFAAEVAPRGHTRDMRYTAAGNRVEVRLNPAGYNGYAILDVLRGAISSATYRIHPELETPEEQDFYSPVLTPAAIHPGTVIYDPNGHLATVWKVERNGRIHYLDAHPDYSVTRGFYDVRFVRSSPGMGAGFKNWRPQRLIGGKRQADGTYTGGTITLAANKDIADFSVEQYFGNGPRPAEDRDWKTGSFTLAKETVDYYDFVRGQMAGGTLLFDPVREIGDMVDSNCADLHYRGDAVDLAIAAGLPKRAEPDRLPPNIYGTEGDWEAYSTPSRDARLKTAFKELYDSTKRFLWMSKRGDAKLAYKGKNLAGDLLNAYDAHAAQCQISYIRSNGSKVAFGYEEARRRLFDMSFDPYQCPERRWGAKGEELATCADGKNKQAWYEAEKYLRNQIDRTYEARMDFALDELKAPGPGKGVAAPPETDVRRWLLTQPGGQAAIKARQPGKEADKRKHWWWPL</sequence>
<evidence type="ECO:0000313" key="1">
    <source>
        <dbReference type="EMBL" id="GAA0577770.1"/>
    </source>
</evidence>
<evidence type="ECO:0000313" key="2">
    <source>
        <dbReference type="Proteomes" id="UP001499951"/>
    </source>
</evidence>
<proteinExistence type="predicted"/>
<accession>A0ABP3PWY3</accession>
<organism evidence="1 2">
    <name type="scientific">Rhizomicrobium electricum</name>
    <dbReference type="NCBI Taxonomy" id="480070"/>
    <lineage>
        <taxon>Bacteria</taxon>
        <taxon>Pseudomonadati</taxon>
        <taxon>Pseudomonadota</taxon>
        <taxon>Alphaproteobacteria</taxon>
        <taxon>Micropepsales</taxon>
        <taxon>Micropepsaceae</taxon>
        <taxon>Rhizomicrobium</taxon>
    </lineage>
</organism>
<keyword evidence="2" id="KW-1185">Reference proteome</keyword>
<dbReference type="EMBL" id="BAAADD010000007">
    <property type="protein sequence ID" value="GAA0577770.1"/>
    <property type="molecule type" value="Genomic_DNA"/>
</dbReference>
<name>A0ABP3PWY3_9PROT</name>
<gene>
    <name evidence="1" type="ORF">GCM10008942_28330</name>
</gene>
<protein>
    <submittedName>
        <fullName evidence="1">Uncharacterized protein</fullName>
    </submittedName>
</protein>
<dbReference type="Proteomes" id="UP001499951">
    <property type="component" value="Unassembled WGS sequence"/>
</dbReference>
<reference evidence="2" key="1">
    <citation type="journal article" date="2019" name="Int. J. Syst. Evol. Microbiol.">
        <title>The Global Catalogue of Microorganisms (GCM) 10K type strain sequencing project: providing services to taxonomists for standard genome sequencing and annotation.</title>
        <authorList>
            <consortium name="The Broad Institute Genomics Platform"/>
            <consortium name="The Broad Institute Genome Sequencing Center for Infectious Disease"/>
            <person name="Wu L."/>
            <person name="Ma J."/>
        </authorList>
    </citation>
    <scope>NUCLEOTIDE SEQUENCE [LARGE SCALE GENOMIC DNA]</scope>
    <source>
        <strain evidence="2">JCM 15089</strain>
    </source>
</reference>
<comment type="caution">
    <text evidence="1">The sequence shown here is derived from an EMBL/GenBank/DDBJ whole genome shotgun (WGS) entry which is preliminary data.</text>
</comment>